<evidence type="ECO:0000256" key="1">
    <source>
        <dbReference type="ARBA" id="ARBA00004370"/>
    </source>
</evidence>
<keyword evidence="4 6" id="KW-1133">Transmembrane helix</keyword>
<comment type="function">
    <text evidence="6">Probably involved in the biogenesis of the COX complex.</text>
</comment>
<gene>
    <name evidence="7" type="ORF">WA026_014641</name>
</gene>
<comment type="similarity">
    <text evidence="2 6">Belongs to the SURF1 family.</text>
</comment>
<dbReference type="PANTHER" id="PTHR23427">
    <property type="entry name" value="SURFEIT LOCUS PROTEIN"/>
    <property type="match status" value="1"/>
</dbReference>
<dbReference type="AlphaFoldDB" id="A0AAW1V6S4"/>
<name>A0AAW1V6S4_9CUCU</name>
<evidence type="ECO:0000256" key="4">
    <source>
        <dbReference type="ARBA" id="ARBA00022989"/>
    </source>
</evidence>
<dbReference type="PANTHER" id="PTHR23427:SF2">
    <property type="entry name" value="SURFEIT LOCUS PROTEIN 1"/>
    <property type="match status" value="1"/>
</dbReference>
<feature type="transmembrane region" description="Helical" evidence="6">
    <location>
        <begin position="43"/>
        <end position="62"/>
    </location>
</feature>
<evidence type="ECO:0000256" key="3">
    <source>
        <dbReference type="ARBA" id="ARBA00022692"/>
    </source>
</evidence>
<comment type="caution">
    <text evidence="7">The sequence shown here is derived from an EMBL/GenBank/DDBJ whole genome shotgun (WGS) entry which is preliminary data.</text>
</comment>
<proteinExistence type="inferred from homology"/>
<keyword evidence="6" id="KW-0496">Mitochondrion</keyword>
<dbReference type="Proteomes" id="UP001431783">
    <property type="component" value="Unassembled WGS sequence"/>
</dbReference>
<sequence length="282" mass="32377">MNLSRLCCNILNITKNFKAYNNSRKSSYYQQIKTSGENDIGTIGWMLLAIPTVSFALGTWQVKRKMWKENLIADMTNKTKSDPVSLIENLDNLDELDYKPVYARGKFLHDQELYMGPRTLLVNGDAEGEGSLFSQKGSNQGYLIITPFKLDNQDKIILVNRGWVPHKKKNPKTRKEGQVEEVVDIVGIVRSNENRPTFLPKNNEESNQWFYRDIHSMCKITGADPIFLDQTTDLNKPGGPIGGQTRVTLRNEHMSYIITWYGLSAGTGYMWYRRFIKKLPLK</sequence>
<evidence type="ECO:0000256" key="6">
    <source>
        <dbReference type="RuleBase" id="RU363076"/>
    </source>
</evidence>
<accession>A0AAW1V6S4</accession>
<dbReference type="CDD" id="cd06662">
    <property type="entry name" value="SURF1"/>
    <property type="match status" value="1"/>
</dbReference>
<protein>
    <recommendedName>
        <fullName evidence="6">SURF1-like protein</fullName>
    </recommendedName>
</protein>
<comment type="subcellular location">
    <subcellularLocation>
        <location evidence="1">Membrane</location>
    </subcellularLocation>
    <subcellularLocation>
        <location evidence="6">Mitochondrion inner membrane</location>
        <topology evidence="6">Multi-pass membrane protein</topology>
    </subcellularLocation>
</comment>
<dbReference type="EMBL" id="JARQZJ010000128">
    <property type="protein sequence ID" value="KAK9891402.1"/>
    <property type="molecule type" value="Genomic_DNA"/>
</dbReference>
<dbReference type="InterPro" id="IPR002994">
    <property type="entry name" value="Surf1/Shy1"/>
</dbReference>
<keyword evidence="8" id="KW-1185">Reference proteome</keyword>
<comment type="caution">
    <text evidence="6">Lacks conserved residue(s) required for the propagation of feature annotation.</text>
</comment>
<reference evidence="7 8" key="1">
    <citation type="submission" date="2023-03" db="EMBL/GenBank/DDBJ databases">
        <title>Genome insight into feeding habits of ladybird beetles.</title>
        <authorList>
            <person name="Li H.-S."/>
            <person name="Huang Y.-H."/>
            <person name="Pang H."/>
        </authorList>
    </citation>
    <scope>NUCLEOTIDE SEQUENCE [LARGE SCALE GENOMIC DNA]</scope>
    <source>
        <strain evidence="7">SYSU_2023b</strain>
        <tissue evidence="7">Whole body</tissue>
    </source>
</reference>
<dbReference type="Pfam" id="PF02104">
    <property type="entry name" value="SURF1"/>
    <property type="match status" value="1"/>
</dbReference>
<dbReference type="GO" id="GO:0005743">
    <property type="term" value="C:mitochondrial inner membrane"/>
    <property type="evidence" value="ECO:0007669"/>
    <property type="project" value="UniProtKB-SubCell"/>
</dbReference>
<evidence type="ECO:0000256" key="2">
    <source>
        <dbReference type="ARBA" id="ARBA00007165"/>
    </source>
</evidence>
<evidence type="ECO:0000256" key="5">
    <source>
        <dbReference type="ARBA" id="ARBA00023136"/>
    </source>
</evidence>
<evidence type="ECO:0000313" key="7">
    <source>
        <dbReference type="EMBL" id="KAK9891402.1"/>
    </source>
</evidence>
<keyword evidence="6" id="KW-0999">Mitochondrion inner membrane</keyword>
<organism evidence="7 8">
    <name type="scientific">Henosepilachna vigintioctopunctata</name>
    <dbReference type="NCBI Taxonomy" id="420089"/>
    <lineage>
        <taxon>Eukaryota</taxon>
        <taxon>Metazoa</taxon>
        <taxon>Ecdysozoa</taxon>
        <taxon>Arthropoda</taxon>
        <taxon>Hexapoda</taxon>
        <taxon>Insecta</taxon>
        <taxon>Pterygota</taxon>
        <taxon>Neoptera</taxon>
        <taxon>Endopterygota</taxon>
        <taxon>Coleoptera</taxon>
        <taxon>Polyphaga</taxon>
        <taxon>Cucujiformia</taxon>
        <taxon>Coccinelloidea</taxon>
        <taxon>Coccinellidae</taxon>
        <taxon>Epilachninae</taxon>
        <taxon>Epilachnini</taxon>
        <taxon>Henosepilachna</taxon>
    </lineage>
</organism>
<evidence type="ECO:0000313" key="8">
    <source>
        <dbReference type="Proteomes" id="UP001431783"/>
    </source>
</evidence>
<keyword evidence="5 6" id="KW-0472">Membrane</keyword>
<dbReference type="GO" id="GO:0033617">
    <property type="term" value="P:mitochondrial respiratory chain complex IV assembly"/>
    <property type="evidence" value="ECO:0007669"/>
    <property type="project" value="TreeGrafter"/>
</dbReference>
<dbReference type="PROSITE" id="PS50895">
    <property type="entry name" value="SURF1"/>
    <property type="match status" value="1"/>
</dbReference>
<keyword evidence="3 6" id="KW-0812">Transmembrane</keyword>
<dbReference type="InterPro" id="IPR045214">
    <property type="entry name" value="Surf1/Surf4"/>
</dbReference>